<dbReference type="InterPro" id="IPR038765">
    <property type="entry name" value="Papain-like_cys_pep_sf"/>
</dbReference>
<dbReference type="PANTHER" id="PTHR33490:SF6">
    <property type="entry name" value="SLL1049 PROTEIN"/>
    <property type="match status" value="1"/>
</dbReference>
<dbReference type="Pfam" id="PF01841">
    <property type="entry name" value="Transglut_core"/>
    <property type="match status" value="1"/>
</dbReference>
<dbReference type="InterPro" id="IPR013589">
    <property type="entry name" value="Bac_transglu_N"/>
</dbReference>
<comment type="caution">
    <text evidence="2">The sequence shown here is derived from an EMBL/GenBank/DDBJ whole genome shotgun (WGS) entry which is preliminary data.</text>
</comment>
<gene>
    <name evidence="2" type="ORF">D0Z08_23235</name>
</gene>
<dbReference type="SUPFAM" id="SSF54001">
    <property type="entry name" value="Cysteine proteinases"/>
    <property type="match status" value="1"/>
</dbReference>
<dbReference type="SMART" id="SM00460">
    <property type="entry name" value="TGc"/>
    <property type="match status" value="1"/>
</dbReference>
<sequence>MQLRVVHTTEFEYDGLAAASYNQARMTPVTTPGQIVVHTRLAVHPKPWTSEYRDYFGSHVITFEVLDPHDAMSVVATSTVQVDRAAAAPPTTPWEEYGDRAVADRWTEYLTLPAMVAPPPDFADAVRAIADASTLPGEAAREVCRLVNESIDFLPGSTDVRSPAADAWRQRAGVVQDMVHLAIGGLRSIGIPARYVSGYVHPVAEPVVGETVAGDSKAWLEWWDAGWQAFDPTADTAPDDRYIAIATGRDYHDVSPLSGIYSGAKTSRMTVDVSITRTA</sequence>
<evidence type="ECO:0000313" key="3">
    <source>
        <dbReference type="Proteomes" id="UP000283644"/>
    </source>
</evidence>
<name>A0A417XW62_9ACTN</name>
<dbReference type="RefSeq" id="WP_118927663.1">
    <property type="nucleotide sequence ID" value="NZ_QXGH01000030.1"/>
</dbReference>
<keyword evidence="3" id="KW-1185">Reference proteome</keyword>
<evidence type="ECO:0000259" key="1">
    <source>
        <dbReference type="SMART" id="SM00460"/>
    </source>
</evidence>
<reference evidence="2 3" key="1">
    <citation type="submission" date="2018-09" db="EMBL/GenBank/DDBJ databases">
        <title>Genome sequencing of Nocardioides immobilis CCTCC AB 2017083 for comparison to Nocardioides silvaticus.</title>
        <authorList>
            <person name="Li C."/>
            <person name="Wang G."/>
        </authorList>
    </citation>
    <scope>NUCLEOTIDE SEQUENCE [LARGE SCALE GENOMIC DNA]</scope>
    <source>
        <strain evidence="2 3">CCTCC AB 2017083</strain>
    </source>
</reference>
<organism evidence="2 3">
    <name type="scientific">Nocardioides immobilis</name>
    <dbReference type="NCBI Taxonomy" id="2049295"/>
    <lineage>
        <taxon>Bacteria</taxon>
        <taxon>Bacillati</taxon>
        <taxon>Actinomycetota</taxon>
        <taxon>Actinomycetes</taxon>
        <taxon>Propionibacteriales</taxon>
        <taxon>Nocardioidaceae</taxon>
        <taxon>Nocardioides</taxon>
    </lineage>
</organism>
<dbReference type="OrthoDB" id="9804023at2"/>
<dbReference type="Gene3D" id="3.10.620.30">
    <property type="match status" value="1"/>
</dbReference>
<dbReference type="AlphaFoldDB" id="A0A417XW62"/>
<accession>A0A417XW62</accession>
<dbReference type="EMBL" id="QXGH01000030">
    <property type="protein sequence ID" value="RHW24652.1"/>
    <property type="molecule type" value="Genomic_DNA"/>
</dbReference>
<dbReference type="PANTHER" id="PTHR33490">
    <property type="entry name" value="BLR5614 PROTEIN-RELATED"/>
    <property type="match status" value="1"/>
</dbReference>
<protein>
    <submittedName>
        <fullName evidence="2">Transglutaminase family protein</fullName>
    </submittedName>
</protein>
<dbReference type="InterPro" id="IPR002931">
    <property type="entry name" value="Transglutaminase-like"/>
</dbReference>
<dbReference type="Pfam" id="PF08379">
    <property type="entry name" value="Bact_transglu_N"/>
    <property type="match status" value="1"/>
</dbReference>
<evidence type="ECO:0000313" key="2">
    <source>
        <dbReference type="EMBL" id="RHW24652.1"/>
    </source>
</evidence>
<proteinExistence type="predicted"/>
<dbReference type="Proteomes" id="UP000283644">
    <property type="component" value="Unassembled WGS sequence"/>
</dbReference>
<feature type="domain" description="Transglutaminase-like" evidence="1">
    <location>
        <begin position="167"/>
        <end position="234"/>
    </location>
</feature>